<dbReference type="PROSITE" id="PS00460">
    <property type="entry name" value="GLUTATHIONE_PEROXID_1"/>
    <property type="match status" value="1"/>
</dbReference>
<dbReference type="PROSITE" id="PS51355">
    <property type="entry name" value="GLUTATHIONE_PEROXID_3"/>
    <property type="match status" value="1"/>
</dbReference>
<evidence type="ECO:0000313" key="5">
    <source>
        <dbReference type="EMBL" id="MEN5380419.1"/>
    </source>
</evidence>
<dbReference type="PIRSF" id="PIRSF000303">
    <property type="entry name" value="Glutathion_perox"/>
    <property type="match status" value="1"/>
</dbReference>
<organism evidence="5 6">
    <name type="scientific">Sphingobacterium kitahiroshimense</name>
    <dbReference type="NCBI Taxonomy" id="470446"/>
    <lineage>
        <taxon>Bacteria</taxon>
        <taxon>Pseudomonadati</taxon>
        <taxon>Bacteroidota</taxon>
        <taxon>Sphingobacteriia</taxon>
        <taxon>Sphingobacteriales</taxon>
        <taxon>Sphingobacteriaceae</taxon>
        <taxon>Sphingobacterium</taxon>
    </lineage>
</organism>
<comment type="similarity">
    <text evidence="1 4">Belongs to the glutathione peroxidase family.</text>
</comment>
<sequence>MILSTIIACFSMIFGNPSIYDYSFKSLDGKDVKMSSFKGKKILIVNTASKCGFTKQYKDLQALYSEYGNDLVIIGFPANNFGNQEPGTNGDIQEFCEQNYGVEFLMAEKVEVKGDQIDPLFKYLTSQDNPDFKGDIKWNFEKFLIDENGKLVHRYRSAVNPLADEIVNWVKK</sequence>
<dbReference type="InterPro" id="IPR029759">
    <property type="entry name" value="GPX_AS"/>
</dbReference>
<dbReference type="SUPFAM" id="SSF52833">
    <property type="entry name" value="Thioredoxin-like"/>
    <property type="match status" value="1"/>
</dbReference>
<keyword evidence="6" id="KW-1185">Reference proteome</keyword>
<dbReference type="InterPro" id="IPR000889">
    <property type="entry name" value="Glutathione_peroxidase"/>
</dbReference>
<comment type="caution">
    <text evidence="5">The sequence shown here is derived from an EMBL/GenBank/DDBJ whole genome shotgun (WGS) entry which is preliminary data.</text>
</comment>
<dbReference type="Proteomes" id="UP001409291">
    <property type="component" value="Unassembled WGS sequence"/>
</dbReference>
<evidence type="ECO:0000256" key="4">
    <source>
        <dbReference type="RuleBase" id="RU000499"/>
    </source>
</evidence>
<reference evidence="5 6" key="1">
    <citation type="submission" date="2024-04" db="EMBL/GenBank/DDBJ databases">
        <title>WGS of bacteria from Torrens River.</title>
        <authorList>
            <person name="Wyrsch E.R."/>
            <person name="Drigo B."/>
        </authorList>
    </citation>
    <scope>NUCLEOTIDE SEQUENCE [LARGE SCALE GENOMIC DNA]</scope>
    <source>
        <strain evidence="5 6">TWI391</strain>
    </source>
</reference>
<accession>A0ABV0C0Q4</accession>
<name>A0ABV0C0Q4_9SPHI</name>
<evidence type="ECO:0000313" key="6">
    <source>
        <dbReference type="Proteomes" id="UP001409291"/>
    </source>
</evidence>
<protein>
    <recommendedName>
        <fullName evidence="4">Glutathione peroxidase</fullName>
    </recommendedName>
</protein>
<keyword evidence="2 4" id="KW-0575">Peroxidase</keyword>
<dbReference type="PANTHER" id="PTHR11592">
    <property type="entry name" value="GLUTATHIONE PEROXIDASE"/>
    <property type="match status" value="1"/>
</dbReference>
<proteinExistence type="inferred from homology"/>
<evidence type="ECO:0000256" key="1">
    <source>
        <dbReference type="ARBA" id="ARBA00006926"/>
    </source>
</evidence>
<dbReference type="CDD" id="cd00340">
    <property type="entry name" value="GSH_Peroxidase"/>
    <property type="match status" value="1"/>
</dbReference>
<dbReference type="PRINTS" id="PR01011">
    <property type="entry name" value="GLUTPROXDASE"/>
</dbReference>
<dbReference type="Gene3D" id="3.40.30.10">
    <property type="entry name" value="Glutaredoxin"/>
    <property type="match status" value="1"/>
</dbReference>
<dbReference type="GO" id="GO:0004601">
    <property type="term" value="F:peroxidase activity"/>
    <property type="evidence" value="ECO:0007669"/>
    <property type="project" value="UniProtKB-KW"/>
</dbReference>
<keyword evidence="3 4" id="KW-0560">Oxidoreductase</keyword>
<dbReference type="RefSeq" id="WP_132772090.1">
    <property type="nucleotide sequence ID" value="NZ_JAOQNK010000001.1"/>
</dbReference>
<dbReference type="Pfam" id="PF00255">
    <property type="entry name" value="GSHPx"/>
    <property type="match status" value="1"/>
</dbReference>
<gene>
    <name evidence="5" type="ORF">ABE541_24360</name>
</gene>
<dbReference type="InterPro" id="IPR036249">
    <property type="entry name" value="Thioredoxin-like_sf"/>
</dbReference>
<dbReference type="PANTHER" id="PTHR11592:SF134">
    <property type="entry name" value="PHOSPHOLIPID HYDROPEROXIDE GLUTATHIONE PEROXIDASE"/>
    <property type="match status" value="1"/>
</dbReference>
<evidence type="ECO:0000256" key="2">
    <source>
        <dbReference type="ARBA" id="ARBA00022559"/>
    </source>
</evidence>
<dbReference type="EMBL" id="JBDJNQ010000017">
    <property type="protein sequence ID" value="MEN5380419.1"/>
    <property type="molecule type" value="Genomic_DNA"/>
</dbReference>
<evidence type="ECO:0000256" key="3">
    <source>
        <dbReference type="ARBA" id="ARBA00023002"/>
    </source>
</evidence>